<dbReference type="EMBL" id="REFV01000004">
    <property type="protein sequence ID" value="RMB60927.1"/>
    <property type="molecule type" value="Genomic_DNA"/>
</dbReference>
<evidence type="ECO:0000313" key="3">
    <source>
        <dbReference type="Proteomes" id="UP000281985"/>
    </source>
</evidence>
<dbReference type="Gene3D" id="3.90.1340.10">
    <property type="entry name" value="Phage tail collar domain"/>
    <property type="match status" value="1"/>
</dbReference>
<dbReference type="InterPro" id="IPR011083">
    <property type="entry name" value="Phage_tail_collar_dom"/>
</dbReference>
<keyword evidence="3" id="KW-1185">Reference proteome</keyword>
<accession>A0A3M0G9L9</accession>
<organism evidence="2 3">
    <name type="scientific">Dokdonia sinensis</name>
    <dbReference type="NCBI Taxonomy" id="2479847"/>
    <lineage>
        <taxon>Bacteria</taxon>
        <taxon>Pseudomonadati</taxon>
        <taxon>Bacteroidota</taxon>
        <taxon>Flavobacteriia</taxon>
        <taxon>Flavobacteriales</taxon>
        <taxon>Flavobacteriaceae</taxon>
        <taxon>Dokdonia</taxon>
    </lineage>
</organism>
<dbReference type="RefSeq" id="WP_121916662.1">
    <property type="nucleotide sequence ID" value="NZ_REFV01000004.1"/>
</dbReference>
<dbReference type="Pfam" id="PF07484">
    <property type="entry name" value="Collar"/>
    <property type="match status" value="1"/>
</dbReference>
<dbReference type="OrthoDB" id="9810174at2"/>
<feature type="domain" description="Phage tail collar" evidence="1">
    <location>
        <begin position="6"/>
        <end position="59"/>
    </location>
</feature>
<reference evidence="2 3" key="1">
    <citation type="submission" date="2018-10" db="EMBL/GenBank/DDBJ databases">
        <title>Dokdonia luteus sp. nov., isolated from sea water.</title>
        <authorList>
            <person name="Zhou L.Y."/>
            <person name="Du Z.J."/>
        </authorList>
    </citation>
    <scope>NUCLEOTIDE SEQUENCE [LARGE SCALE GENOMIC DNA]</scope>
    <source>
        <strain evidence="2 3">SH27</strain>
    </source>
</reference>
<name>A0A3M0G9L9_9FLAO</name>
<proteinExistence type="predicted"/>
<evidence type="ECO:0000313" key="2">
    <source>
        <dbReference type="EMBL" id="RMB60927.1"/>
    </source>
</evidence>
<gene>
    <name evidence="2" type="ORF">EAX61_05445</name>
</gene>
<dbReference type="AlphaFoldDB" id="A0A3M0G9L9"/>
<sequence length="79" mass="8852">MKPFLGQIETFGFNFALRYWEKCEGQILQINNNTALFALLGTKYGGDGRTTFGLPDLRDDNSPLETPCIAIQGVFPSRH</sequence>
<evidence type="ECO:0000259" key="1">
    <source>
        <dbReference type="Pfam" id="PF07484"/>
    </source>
</evidence>
<comment type="caution">
    <text evidence="2">The sequence shown here is derived from an EMBL/GenBank/DDBJ whole genome shotgun (WGS) entry which is preliminary data.</text>
</comment>
<dbReference type="SUPFAM" id="SSF88874">
    <property type="entry name" value="Receptor-binding domain of short tail fibre protein gp12"/>
    <property type="match status" value="1"/>
</dbReference>
<protein>
    <submittedName>
        <fullName evidence="2">Tail fiber protein</fullName>
    </submittedName>
</protein>
<dbReference type="Proteomes" id="UP000281985">
    <property type="component" value="Unassembled WGS sequence"/>
</dbReference>
<dbReference type="InterPro" id="IPR037053">
    <property type="entry name" value="Phage_tail_collar_dom_sf"/>
</dbReference>